<comment type="caution">
    <text evidence="1">The sequence shown here is derived from an EMBL/GenBank/DDBJ whole genome shotgun (WGS) entry which is preliminary data.</text>
</comment>
<dbReference type="EMBL" id="BSNF01000006">
    <property type="protein sequence ID" value="GLQ06494.1"/>
    <property type="molecule type" value="Genomic_DNA"/>
</dbReference>
<gene>
    <name evidence="1" type="ORF">GCM10007924_17150</name>
</gene>
<dbReference type="RefSeq" id="WP_169560598.1">
    <property type="nucleotide sequence ID" value="NZ_BSNF01000006.1"/>
</dbReference>
<dbReference type="PANTHER" id="PTHR44068:SF11">
    <property type="entry name" value="GERANYL DIPHOSPHATE 2-C-METHYLTRANSFERASE"/>
    <property type="match status" value="1"/>
</dbReference>
<name>A0ABQ5U3L5_9PROT</name>
<dbReference type="CDD" id="cd02440">
    <property type="entry name" value="AdoMet_MTases"/>
    <property type="match status" value="1"/>
</dbReference>
<reference evidence="1" key="1">
    <citation type="journal article" date="2014" name="Int. J. Syst. Evol. Microbiol.">
        <title>Complete genome of a new Firmicutes species belonging to the dominant human colonic microbiota ('Ruminococcus bicirculans') reveals two chromosomes and a selective capacity to utilize plant glucans.</title>
        <authorList>
            <consortium name="NISC Comparative Sequencing Program"/>
            <person name="Wegmann U."/>
            <person name="Louis P."/>
            <person name="Goesmann A."/>
            <person name="Henrissat B."/>
            <person name="Duncan S.H."/>
            <person name="Flint H.J."/>
        </authorList>
    </citation>
    <scope>NUCLEOTIDE SEQUENCE</scope>
    <source>
        <strain evidence="1">NBRC 103408</strain>
    </source>
</reference>
<dbReference type="Pfam" id="PF13489">
    <property type="entry name" value="Methyltransf_23"/>
    <property type="match status" value="1"/>
</dbReference>
<dbReference type="PANTHER" id="PTHR44068">
    <property type="entry name" value="ZGC:194242"/>
    <property type="match status" value="1"/>
</dbReference>
<reference evidence="1" key="2">
    <citation type="submission" date="2023-01" db="EMBL/GenBank/DDBJ databases">
        <title>Draft genome sequence of Sneathiella chinensis strain NBRC 103408.</title>
        <authorList>
            <person name="Sun Q."/>
            <person name="Mori K."/>
        </authorList>
    </citation>
    <scope>NUCLEOTIDE SEQUENCE</scope>
    <source>
        <strain evidence="1">NBRC 103408</strain>
    </source>
</reference>
<dbReference type="Gene3D" id="3.40.50.150">
    <property type="entry name" value="Vaccinia Virus protein VP39"/>
    <property type="match status" value="1"/>
</dbReference>
<keyword evidence="2" id="KW-1185">Reference proteome</keyword>
<organism evidence="1 2">
    <name type="scientific">Sneathiella chinensis</name>
    <dbReference type="NCBI Taxonomy" id="349750"/>
    <lineage>
        <taxon>Bacteria</taxon>
        <taxon>Pseudomonadati</taxon>
        <taxon>Pseudomonadota</taxon>
        <taxon>Alphaproteobacteria</taxon>
        <taxon>Sneathiellales</taxon>
        <taxon>Sneathiellaceae</taxon>
        <taxon>Sneathiella</taxon>
    </lineage>
</organism>
<dbReference type="SUPFAM" id="SSF53335">
    <property type="entry name" value="S-adenosyl-L-methionine-dependent methyltransferases"/>
    <property type="match status" value="1"/>
</dbReference>
<proteinExistence type="predicted"/>
<sequence>MSEVNNLPLKERLKLWWEGYELHKVAKKVEVEPEPVHDDGPPTVHGWSLSRQRSVVTLFGVGMTRCIPDNVKARLTTPMGINKTMSVVELGSGLCGFSHWVVDQYETYITAYEEDADLVEAASTQTRMAGLSRNVRVEQCNFENFEPKPKSANAAYASEALFHVKNKQDCFNRIHEMMKPEGQFMMSDYMLDGSKADHPALQEWFGLEREVPHLHDVREIRRMLTKAGFEVSIAEDTTDEYKANVLKAFSEYAARTGRGEKSGHLHDWVLKEGELWTARVKAMEAGALKVFRIYARVPAQIL</sequence>
<evidence type="ECO:0000313" key="1">
    <source>
        <dbReference type="EMBL" id="GLQ06494.1"/>
    </source>
</evidence>
<evidence type="ECO:0000313" key="2">
    <source>
        <dbReference type="Proteomes" id="UP001161409"/>
    </source>
</evidence>
<accession>A0ABQ5U3L5</accession>
<dbReference type="Proteomes" id="UP001161409">
    <property type="component" value="Unassembled WGS sequence"/>
</dbReference>
<dbReference type="InterPro" id="IPR029063">
    <property type="entry name" value="SAM-dependent_MTases_sf"/>
</dbReference>
<protein>
    <recommendedName>
        <fullName evidence="3">Methyltransferase type 11 domain-containing protein</fullName>
    </recommendedName>
</protein>
<dbReference type="InterPro" id="IPR050447">
    <property type="entry name" value="Erg6_SMT_methyltransf"/>
</dbReference>
<evidence type="ECO:0008006" key="3">
    <source>
        <dbReference type="Google" id="ProtNLM"/>
    </source>
</evidence>